<evidence type="ECO:0000256" key="1">
    <source>
        <dbReference type="ARBA" id="ARBA00022741"/>
    </source>
</evidence>
<dbReference type="GO" id="GO:0003824">
    <property type="term" value="F:catalytic activity"/>
    <property type="evidence" value="ECO:0007669"/>
    <property type="project" value="InterPro"/>
</dbReference>
<dbReference type="InterPro" id="IPR051353">
    <property type="entry name" value="Tobamovirus_resist_UPF0261"/>
</dbReference>
<dbReference type="SUPFAM" id="SSF51621">
    <property type="entry name" value="Phosphoenolpyruvate/pyruvate domain"/>
    <property type="match status" value="1"/>
</dbReference>
<keyword evidence="2" id="KW-0067">ATP-binding</keyword>
<evidence type="ECO:0000259" key="6">
    <source>
        <dbReference type="PROSITE" id="PS50045"/>
    </source>
</evidence>
<dbReference type="GO" id="GO:0005524">
    <property type="term" value="F:ATP binding"/>
    <property type="evidence" value="ECO:0007669"/>
    <property type="project" value="InterPro"/>
</dbReference>
<dbReference type="PANTHER" id="PTHR31862:SF1">
    <property type="entry name" value="UPF0261 DOMAIN PROTEIN (AFU_ORTHOLOGUE AFUA_1G10120)"/>
    <property type="match status" value="1"/>
</dbReference>
<dbReference type="GO" id="GO:0000160">
    <property type="term" value="P:phosphorelay signal transduction system"/>
    <property type="evidence" value="ECO:0007669"/>
    <property type="project" value="UniProtKB-KW"/>
</dbReference>
<dbReference type="InterPro" id="IPR015813">
    <property type="entry name" value="Pyrv/PenolPyrv_kinase-like_dom"/>
</dbReference>
<evidence type="ECO:0000313" key="7">
    <source>
        <dbReference type="EMBL" id="OLP47989.1"/>
    </source>
</evidence>
<evidence type="ECO:0000256" key="4">
    <source>
        <dbReference type="ARBA" id="ARBA00023015"/>
    </source>
</evidence>
<evidence type="ECO:0000256" key="3">
    <source>
        <dbReference type="ARBA" id="ARBA00023012"/>
    </source>
</evidence>
<dbReference type="InterPro" id="IPR013785">
    <property type="entry name" value="Aldolase_TIM"/>
</dbReference>
<protein>
    <submittedName>
        <fullName evidence="7">Transcriptional regulator</fullName>
    </submittedName>
</protein>
<dbReference type="PROSITE" id="PS00688">
    <property type="entry name" value="SIGMA54_INTERACT_3"/>
    <property type="match status" value="1"/>
</dbReference>
<dbReference type="AlphaFoldDB" id="A0A1Q9A0D4"/>
<feature type="domain" description="Sigma-54 factor interaction" evidence="6">
    <location>
        <begin position="288"/>
        <end position="514"/>
    </location>
</feature>
<reference evidence="7 8" key="1">
    <citation type="submission" date="2016-09" db="EMBL/GenBank/DDBJ databases">
        <title>Rhizobium oryziradicis sp. nov., isolated from the root of rice.</title>
        <authorList>
            <person name="Zhao J."/>
            <person name="Zhang X."/>
        </authorList>
    </citation>
    <scope>NUCLEOTIDE SEQUENCE [LARGE SCALE GENOMIC DNA]</scope>
    <source>
        <strain evidence="7 8">14971</strain>
    </source>
</reference>
<keyword evidence="8" id="KW-1185">Reference proteome</keyword>
<dbReference type="Gene3D" id="1.10.8.60">
    <property type="match status" value="1"/>
</dbReference>
<proteinExistence type="predicted"/>
<dbReference type="SUPFAM" id="SSF52540">
    <property type="entry name" value="P-loop containing nucleoside triphosphate hydrolases"/>
    <property type="match status" value="1"/>
</dbReference>
<dbReference type="InterPro" id="IPR002078">
    <property type="entry name" value="Sigma_54_int"/>
</dbReference>
<dbReference type="Pfam" id="PF02954">
    <property type="entry name" value="HTH_8"/>
    <property type="match status" value="1"/>
</dbReference>
<dbReference type="PANTHER" id="PTHR31862">
    <property type="entry name" value="UPF0261 DOMAIN PROTEIN (AFU_ORTHOLOGUE AFUA_1G10120)"/>
    <property type="match status" value="1"/>
</dbReference>
<evidence type="ECO:0000256" key="5">
    <source>
        <dbReference type="ARBA" id="ARBA00023163"/>
    </source>
</evidence>
<dbReference type="SUPFAM" id="SSF46689">
    <property type="entry name" value="Homeodomain-like"/>
    <property type="match status" value="1"/>
</dbReference>
<dbReference type="Pfam" id="PF09370">
    <property type="entry name" value="PEP_hydrolase"/>
    <property type="match status" value="1"/>
</dbReference>
<dbReference type="InterPro" id="IPR002197">
    <property type="entry name" value="HTH_Fis"/>
</dbReference>
<dbReference type="InterPro" id="IPR027417">
    <property type="entry name" value="P-loop_NTPase"/>
</dbReference>
<dbReference type="Proteomes" id="UP000185598">
    <property type="component" value="Unassembled WGS sequence"/>
</dbReference>
<dbReference type="Pfam" id="PF00158">
    <property type="entry name" value="Sigma54_activat"/>
    <property type="match status" value="1"/>
</dbReference>
<keyword evidence="5" id="KW-0804">Transcription</keyword>
<dbReference type="InterPro" id="IPR009215">
    <property type="entry name" value="TIM-br_IGPS-like"/>
</dbReference>
<keyword evidence="3" id="KW-0902">Two-component regulatory system</keyword>
<dbReference type="PRINTS" id="PR01590">
    <property type="entry name" value="HTHFIS"/>
</dbReference>
<dbReference type="Gene3D" id="3.40.50.300">
    <property type="entry name" value="P-loop containing nucleotide triphosphate hydrolases"/>
    <property type="match status" value="1"/>
</dbReference>
<dbReference type="InterPro" id="IPR025944">
    <property type="entry name" value="Sigma_54_int_dom_CS"/>
</dbReference>
<dbReference type="EMBL" id="MKIN01000026">
    <property type="protein sequence ID" value="OLP47989.1"/>
    <property type="molecule type" value="Genomic_DNA"/>
</dbReference>
<dbReference type="STRING" id="887144.BJF91_11285"/>
<dbReference type="InterPro" id="IPR009057">
    <property type="entry name" value="Homeodomain-like_sf"/>
</dbReference>
<dbReference type="PROSITE" id="PS50045">
    <property type="entry name" value="SIGMA54_INTERACT_4"/>
    <property type="match status" value="1"/>
</dbReference>
<dbReference type="Pfam" id="PF25601">
    <property type="entry name" value="AAA_lid_14"/>
    <property type="match status" value="1"/>
</dbReference>
<gene>
    <name evidence="7" type="ORF">BJF91_11285</name>
</gene>
<dbReference type="GO" id="GO:0043565">
    <property type="term" value="F:sequence-specific DNA binding"/>
    <property type="evidence" value="ECO:0007669"/>
    <property type="project" value="InterPro"/>
</dbReference>
<comment type="caution">
    <text evidence="7">The sequence shown here is derived from an EMBL/GenBank/DDBJ whole genome shotgun (WGS) entry which is preliminary data.</text>
</comment>
<keyword evidence="4" id="KW-0805">Transcription regulation</keyword>
<name>A0A1Q9A0D4_9HYPH</name>
<organism evidence="7 8">
    <name type="scientific">Allorhizobium taibaishanense</name>
    <dbReference type="NCBI Taxonomy" id="887144"/>
    <lineage>
        <taxon>Bacteria</taxon>
        <taxon>Pseudomonadati</taxon>
        <taxon>Pseudomonadota</taxon>
        <taxon>Alphaproteobacteria</taxon>
        <taxon>Hyphomicrobiales</taxon>
        <taxon>Rhizobiaceae</taxon>
        <taxon>Rhizobium/Agrobacterium group</taxon>
        <taxon>Allorhizobium</taxon>
    </lineage>
</organism>
<dbReference type="GO" id="GO:0006355">
    <property type="term" value="P:regulation of DNA-templated transcription"/>
    <property type="evidence" value="ECO:0007669"/>
    <property type="project" value="InterPro"/>
</dbReference>
<dbReference type="RefSeq" id="WP_075616554.1">
    <property type="nucleotide sequence ID" value="NZ_MKIN01000026.1"/>
</dbReference>
<dbReference type="Gene3D" id="1.10.10.60">
    <property type="entry name" value="Homeodomain-like"/>
    <property type="match status" value="1"/>
</dbReference>
<sequence length="584" mass="63317">MSGIRQFLSNSRSFMLGAAIGSGMTARAAERAGADFVLALNAGRFRAMGGSSPASVLPIRDSNAFVASFGRSEILRSTRLPVFFGACTFDPRLDIDDFLDKLKRWGFSGVTNFPSVIHLDEHRRSVLETCGLGYAREVELLVKAAERGLMTIAYTRTQAEARQMVEAGVEAISMNFNLNPAETGLSSSSIGLAELAARTRDIARTVHAIDRNVVCLLGGGPITKPEELMDVCRETGTQGFIGGSSLDRVPLEMSVLEMTSGFKTINVLREKVDLLERQLQLNGYRHGIVARSASMNSALDAAKRLASGTNPVLIVGEPGTGKRRVASLVHSLGAHKHRKPVVFPCRPFPGNQNAITLFGLEADKESRRRISVLETATDTSLIILHLNDLSEEGQEQLADFLETGAFTAANGIVSTRSEAKVIATCTVLAGATDDSLPMTPRLRAAFAGLEIHLPPLRDRLEDLPALIHHFTVETKGDAGTVPLAIENSAFLALASHSWPGNVRELRHVVEQLATLPSNLQITADRLQPIVGTRAVSKEAAGLSEREWIIEALRRNKLHRGKTALALGLSRKTLYNKIRKLKILN</sequence>
<dbReference type="Gene3D" id="3.20.20.70">
    <property type="entry name" value="Aldolase class I"/>
    <property type="match status" value="1"/>
</dbReference>
<dbReference type="InterPro" id="IPR058031">
    <property type="entry name" value="AAA_lid_NorR"/>
</dbReference>
<accession>A0A1Q9A0D4</accession>
<evidence type="ECO:0000313" key="8">
    <source>
        <dbReference type="Proteomes" id="UP000185598"/>
    </source>
</evidence>
<keyword evidence="1" id="KW-0547">Nucleotide-binding</keyword>
<evidence type="ECO:0000256" key="2">
    <source>
        <dbReference type="ARBA" id="ARBA00022840"/>
    </source>
</evidence>